<sequence>MEEELGEFEDFEVVDESDSSATRRFRCTTSSVWTEFDKYKDGSGKKGQNVKGVITTILLEIYRELLAKAIVDHNYSYSSVEHASNKRLHAYLNRDVKFISRNTAKSIVGKVYQREKETLKHALELIPSKICLTSDLWSSLTSDEYMVLTAHYVDENWVLQKKILSFSNVPPPRNGAILADRLISLLKEWGIEKKIFTITLDNASYNDTMIANLKKHPSFGPCLPCNGNFFRVRCGAHILNLIVQDGLKVIDKVVHNIRESVKYVRGSDARKLRFVECLRELPFTTSKKVCQDMPTRWNSTYTMLEASLKHRSAFLHLSMIDPYYNTCPLEEEWNIAEKIARFLEPFFHITTLFSGSYYPTANLYFHSVWRIQVRILKELESEDQIIQAMAKVMKEKFDKYWDCYSVVLSFAIILDPRYKLQFVEFCYERLYGNDAVSRAKILRDKLYVIFKGYLQHSTGNSSTMAQRPSCGTPDCDTRDDIEGFDTFTSRLVGPSTSKSQLDIYLEESRLNHREHEDLNVLGFWKEQCHRFPELSLMARDILSIPITTVASESAFSIGGRILGKYRSSLLPQNAEALLCSRDWLFGVPDAQDEDERLVEDLESLCISQSDAHMDDE</sequence>
<accession>A0AAV6JGP7</accession>
<dbReference type="InterPro" id="IPR012337">
    <property type="entry name" value="RNaseH-like_sf"/>
</dbReference>
<evidence type="ECO:0000313" key="5">
    <source>
        <dbReference type="Proteomes" id="UP000823749"/>
    </source>
</evidence>
<evidence type="ECO:0000259" key="3">
    <source>
        <dbReference type="Pfam" id="PF14372"/>
    </source>
</evidence>
<dbReference type="PANTHER" id="PTHR46481:SF6">
    <property type="entry name" value="ZINC FINGER BED DOMAIN-CONTAINING PROTEIN RICESLEEPER 2-LIKE"/>
    <property type="match status" value="1"/>
</dbReference>
<dbReference type="Pfam" id="PF05699">
    <property type="entry name" value="Dimer_Tnp_hAT"/>
    <property type="match status" value="1"/>
</dbReference>
<gene>
    <name evidence="4" type="ORF">RHGRI_019276</name>
</gene>
<proteinExistence type="predicted"/>
<dbReference type="InterPro" id="IPR025525">
    <property type="entry name" value="hAT-like_transposase_RNase-H"/>
</dbReference>
<dbReference type="PANTHER" id="PTHR46481">
    <property type="entry name" value="ZINC FINGER BED DOMAIN-CONTAINING PROTEIN 4"/>
    <property type="match status" value="1"/>
</dbReference>
<dbReference type="GO" id="GO:0003677">
    <property type="term" value="F:DNA binding"/>
    <property type="evidence" value="ECO:0007669"/>
    <property type="project" value="UniProtKB-KW"/>
</dbReference>
<dbReference type="InterPro" id="IPR008906">
    <property type="entry name" value="HATC_C_dom"/>
</dbReference>
<reference evidence="4" key="1">
    <citation type="submission" date="2020-08" db="EMBL/GenBank/DDBJ databases">
        <title>Plant Genome Project.</title>
        <authorList>
            <person name="Zhang R.-G."/>
        </authorList>
    </citation>
    <scope>NUCLEOTIDE SEQUENCE</scope>
    <source>
        <strain evidence="4">WSP0</strain>
        <tissue evidence="4">Leaf</tissue>
    </source>
</reference>
<evidence type="ECO:0000256" key="1">
    <source>
        <dbReference type="ARBA" id="ARBA00023125"/>
    </source>
</evidence>
<dbReference type="Proteomes" id="UP000823749">
    <property type="component" value="Chromosome 7"/>
</dbReference>
<feature type="domain" description="hAT-like transposase RNase-H fold" evidence="3">
    <location>
        <begin position="354"/>
        <end position="453"/>
    </location>
</feature>
<keyword evidence="5" id="KW-1185">Reference proteome</keyword>
<dbReference type="InterPro" id="IPR052035">
    <property type="entry name" value="ZnF_BED_domain_contain"/>
</dbReference>
<dbReference type="EMBL" id="JACTNZ010000007">
    <property type="protein sequence ID" value="KAG5538655.1"/>
    <property type="molecule type" value="Genomic_DNA"/>
</dbReference>
<comment type="caution">
    <text evidence="4">The sequence shown here is derived from an EMBL/GenBank/DDBJ whole genome shotgun (WGS) entry which is preliminary data.</text>
</comment>
<organism evidence="4 5">
    <name type="scientific">Rhododendron griersonianum</name>
    <dbReference type="NCBI Taxonomy" id="479676"/>
    <lineage>
        <taxon>Eukaryota</taxon>
        <taxon>Viridiplantae</taxon>
        <taxon>Streptophyta</taxon>
        <taxon>Embryophyta</taxon>
        <taxon>Tracheophyta</taxon>
        <taxon>Spermatophyta</taxon>
        <taxon>Magnoliopsida</taxon>
        <taxon>eudicotyledons</taxon>
        <taxon>Gunneridae</taxon>
        <taxon>Pentapetalae</taxon>
        <taxon>asterids</taxon>
        <taxon>Ericales</taxon>
        <taxon>Ericaceae</taxon>
        <taxon>Ericoideae</taxon>
        <taxon>Rhodoreae</taxon>
        <taxon>Rhododendron</taxon>
    </lineage>
</organism>
<evidence type="ECO:0000259" key="2">
    <source>
        <dbReference type="Pfam" id="PF05699"/>
    </source>
</evidence>
<dbReference type="GO" id="GO:0046983">
    <property type="term" value="F:protein dimerization activity"/>
    <property type="evidence" value="ECO:0007669"/>
    <property type="project" value="InterPro"/>
</dbReference>
<dbReference type="AlphaFoldDB" id="A0AAV6JGP7"/>
<evidence type="ECO:0008006" key="6">
    <source>
        <dbReference type="Google" id="ProtNLM"/>
    </source>
</evidence>
<protein>
    <recommendedName>
        <fullName evidence="6">Transposase</fullName>
    </recommendedName>
</protein>
<evidence type="ECO:0000313" key="4">
    <source>
        <dbReference type="EMBL" id="KAG5538655.1"/>
    </source>
</evidence>
<keyword evidence="1" id="KW-0238">DNA-binding</keyword>
<name>A0AAV6JGP7_9ERIC</name>
<feature type="domain" description="HAT C-terminal dimerisation" evidence="2">
    <location>
        <begin position="501"/>
        <end position="584"/>
    </location>
</feature>
<dbReference type="Pfam" id="PF14372">
    <property type="entry name" value="hAT-like_RNase-H"/>
    <property type="match status" value="1"/>
</dbReference>
<dbReference type="SUPFAM" id="SSF53098">
    <property type="entry name" value="Ribonuclease H-like"/>
    <property type="match status" value="1"/>
</dbReference>